<reference evidence="3 4" key="1">
    <citation type="submission" date="2017-04" db="EMBL/GenBank/DDBJ databases">
        <authorList>
            <person name="Varghese N."/>
            <person name="Submissions S."/>
        </authorList>
    </citation>
    <scope>NUCLEOTIDE SEQUENCE [LARGE SCALE GENOMIC DNA]</scope>
    <source>
        <strain evidence="3 4">VKM Ac-1784</strain>
    </source>
</reference>
<organism evidence="3 4">
    <name type="scientific">Plantibacter elymi</name>
    <name type="common">nom. nud.</name>
    <dbReference type="NCBI Taxonomy" id="199708"/>
    <lineage>
        <taxon>Bacteria</taxon>
        <taxon>Bacillati</taxon>
        <taxon>Actinomycetota</taxon>
        <taxon>Actinomycetes</taxon>
        <taxon>Micrococcales</taxon>
        <taxon>Microbacteriaceae</taxon>
        <taxon>Plantibacter</taxon>
    </lineage>
</organism>
<dbReference type="Gene3D" id="3.30.450.40">
    <property type="match status" value="1"/>
</dbReference>
<evidence type="ECO:0000259" key="2">
    <source>
        <dbReference type="Pfam" id="PF01590"/>
    </source>
</evidence>
<name>A0ABY1RC18_9MICO</name>
<dbReference type="InterPro" id="IPR029016">
    <property type="entry name" value="GAF-like_dom_sf"/>
</dbReference>
<keyword evidence="1" id="KW-1133">Transmembrane helix</keyword>
<dbReference type="Pfam" id="PF01590">
    <property type="entry name" value="GAF"/>
    <property type="match status" value="1"/>
</dbReference>
<evidence type="ECO:0000313" key="3">
    <source>
        <dbReference type="EMBL" id="SMQ67769.1"/>
    </source>
</evidence>
<comment type="caution">
    <text evidence="3">The sequence shown here is derived from an EMBL/GenBank/DDBJ whole genome shotgun (WGS) entry which is preliminary data.</text>
</comment>
<dbReference type="InterPro" id="IPR003018">
    <property type="entry name" value="GAF"/>
</dbReference>
<dbReference type="EMBL" id="FXWJ01000002">
    <property type="protein sequence ID" value="SMQ67769.1"/>
    <property type="molecule type" value="Genomic_DNA"/>
</dbReference>
<proteinExistence type="predicted"/>
<evidence type="ECO:0000313" key="4">
    <source>
        <dbReference type="Proteomes" id="UP000194464"/>
    </source>
</evidence>
<protein>
    <submittedName>
        <fullName evidence="3">GAF domain-containing protein</fullName>
    </submittedName>
</protein>
<feature type="transmembrane region" description="Helical" evidence="1">
    <location>
        <begin position="33"/>
        <end position="51"/>
    </location>
</feature>
<feature type="transmembrane region" description="Helical" evidence="1">
    <location>
        <begin position="57"/>
        <end position="75"/>
    </location>
</feature>
<feature type="domain" description="GAF" evidence="2">
    <location>
        <begin position="101"/>
        <end position="243"/>
    </location>
</feature>
<dbReference type="SUPFAM" id="SSF55781">
    <property type="entry name" value="GAF domain-like"/>
    <property type="match status" value="1"/>
</dbReference>
<dbReference type="Proteomes" id="UP000194464">
    <property type="component" value="Unassembled WGS sequence"/>
</dbReference>
<keyword evidence="1" id="KW-0812">Transmembrane</keyword>
<keyword evidence="1" id="KW-0472">Membrane</keyword>
<accession>A0ABY1RC18</accession>
<sequence>MSSARAAQPAVQTVAKAVVWLARLVKGWLPRTLGGGGALALAIWGGLGGGWEEHVWLFWLGLGATGAAFLSEIIVQRPSYMHLAKLREEAEEKAAAKSRALERSLQILLEHLAKYCKLEGHSDRFSVYYYHENQFVMLARSAKNPNFAKKGRGHYPIDQGAIGTAWAAEHGQALVQMSANRETWDKAARRQNFTDDDIARMRMRAKTVAALRIEGDKRSVGVLVIETTTPSRITQAHLDLASDAYLVAAIGELVAAAALLTPEGETLGTPAPRPVVRPWLPIRATVATRS</sequence>
<gene>
    <name evidence="3" type="ORF">SAMN06295909_1854</name>
</gene>
<keyword evidence="4" id="KW-1185">Reference proteome</keyword>
<evidence type="ECO:0000256" key="1">
    <source>
        <dbReference type="SAM" id="Phobius"/>
    </source>
</evidence>